<dbReference type="EMBL" id="CP060715">
    <property type="protein sequence ID" value="QNN60347.1"/>
    <property type="molecule type" value="Genomic_DNA"/>
</dbReference>
<evidence type="ECO:0000256" key="8">
    <source>
        <dbReference type="ARBA" id="ARBA00023136"/>
    </source>
</evidence>
<dbReference type="AlphaFoldDB" id="A0A7G9RXM2"/>
<evidence type="ECO:0000256" key="9">
    <source>
        <dbReference type="RuleBase" id="RU363032"/>
    </source>
</evidence>
<feature type="transmembrane region" description="Helical" evidence="9">
    <location>
        <begin position="483"/>
        <end position="504"/>
    </location>
</feature>
<organism evidence="12 13">
    <name type="scientific">Erysipelothrix inopinata</name>
    <dbReference type="NCBI Taxonomy" id="225084"/>
    <lineage>
        <taxon>Bacteria</taxon>
        <taxon>Bacillati</taxon>
        <taxon>Bacillota</taxon>
        <taxon>Erysipelotrichia</taxon>
        <taxon>Erysipelotrichales</taxon>
        <taxon>Erysipelotrichaceae</taxon>
        <taxon>Erysipelothrix</taxon>
    </lineage>
</organism>
<evidence type="ECO:0000256" key="1">
    <source>
        <dbReference type="ARBA" id="ARBA00004651"/>
    </source>
</evidence>
<dbReference type="NCBIfam" id="TIGR01726">
    <property type="entry name" value="HEQRo_perm_3TM"/>
    <property type="match status" value="1"/>
</dbReference>
<dbReference type="InterPro" id="IPR035906">
    <property type="entry name" value="MetI-like_sf"/>
</dbReference>
<dbReference type="PANTHER" id="PTHR30614:SF20">
    <property type="entry name" value="GLUTAMINE TRANSPORT SYSTEM PERMEASE PROTEIN GLNP"/>
    <property type="match status" value="1"/>
</dbReference>
<name>A0A7G9RXM2_9FIRM</name>
<feature type="chain" id="PRO_5038983287" evidence="10">
    <location>
        <begin position="21"/>
        <end position="533"/>
    </location>
</feature>
<evidence type="ECO:0000313" key="12">
    <source>
        <dbReference type="EMBL" id="QNN60347.1"/>
    </source>
</evidence>
<dbReference type="Proteomes" id="UP000515928">
    <property type="component" value="Chromosome"/>
</dbReference>
<dbReference type="GO" id="GO:0022857">
    <property type="term" value="F:transmembrane transporter activity"/>
    <property type="evidence" value="ECO:0007669"/>
    <property type="project" value="InterPro"/>
</dbReference>
<dbReference type="FunFam" id="1.10.3720.10:FF:000033">
    <property type="entry name" value="Polar amino acid ABC transporter permease"/>
    <property type="match status" value="1"/>
</dbReference>
<reference evidence="12 13" key="1">
    <citation type="submission" date="2020-08" db="EMBL/GenBank/DDBJ databases">
        <title>Genome sequence of Erysipelothrix inopinata DSM 15511T.</title>
        <authorList>
            <person name="Hyun D.-W."/>
            <person name="Bae J.-W."/>
        </authorList>
    </citation>
    <scope>NUCLEOTIDE SEQUENCE [LARGE SCALE GENOMIC DNA]</scope>
    <source>
        <strain evidence="12 13">DSM 15511</strain>
    </source>
</reference>
<evidence type="ECO:0000256" key="2">
    <source>
        <dbReference type="ARBA" id="ARBA00010072"/>
    </source>
</evidence>
<evidence type="ECO:0000256" key="6">
    <source>
        <dbReference type="ARBA" id="ARBA00022970"/>
    </source>
</evidence>
<evidence type="ECO:0000256" key="7">
    <source>
        <dbReference type="ARBA" id="ARBA00022989"/>
    </source>
</evidence>
<accession>A0A7G9RXM2</accession>
<evidence type="ECO:0000256" key="5">
    <source>
        <dbReference type="ARBA" id="ARBA00022692"/>
    </source>
</evidence>
<dbReference type="PROSITE" id="PS50928">
    <property type="entry name" value="ABC_TM1"/>
    <property type="match status" value="1"/>
</dbReference>
<dbReference type="Pfam" id="PF00497">
    <property type="entry name" value="SBP_bac_3"/>
    <property type="match status" value="1"/>
</dbReference>
<proteinExistence type="inferred from homology"/>
<evidence type="ECO:0000256" key="3">
    <source>
        <dbReference type="ARBA" id="ARBA00022448"/>
    </source>
</evidence>
<gene>
    <name evidence="12" type="ORF">H9L01_08205</name>
</gene>
<evidence type="ECO:0000313" key="13">
    <source>
        <dbReference type="Proteomes" id="UP000515928"/>
    </source>
</evidence>
<dbReference type="PROSITE" id="PS51257">
    <property type="entry name" value="PROKAR_LIPOPROTEIN"/>
    <property type="match status" value="1"/>
</dbReference>
<keyword evidence="7 9" id="KW-1133">Transmembrane helix</keyword>
<protein>
    <submittedName>
        <fullName evidence="12">ABC transporter substrate-binding protein/permease</fullName>
    </submittedName>
</protein>
<keyword evidence="5 9" id="KW-0812">Transmembrane</keyword>
<dbReference type="PANTHER" id="PTHR30614">
    <property type="entry name" value="MEMBRANE COMPONENT OF AMINO ACID ABC TRANSPORTER"/>
    <property type="match status" value="1"/>
</dbReference>
<dbReference type="Gene3D" id="1.10.3720.10">
    <property type="entry name" value="MetI-like"/>
    <property type="match status" value="1"/>
</dbReference>
<keyword evidence="8 9" id="KW-0472">Membrane</keyword>
<dbReference type="InterPro" id="IPR000515">
    <property type="entry name" value="MetI-like"/>
</dbReference>
<feature type="transmembrane region" description="Helical" evidence="9">
    <location>
        <begin position="301"/>
        <end position="325"/>
    </location>
</feature>
<dbReference type="InterPro" id="IPR010065">
    <property type="entry name" value="AA_ABC_transptr_permease_3TM"/>
</dbReference>
<comment type="similarity">
    <text evidence="2">Belongs to the binding-protein-dependent transport system permease family. HisMQ subfamily.</text>
</comment>
<keyword evidence="4" id="KW-1003">Cell membrane</keyword>
<feature type="transmembrane region" description="Helical" evidence="9">
    <location>
        <begin position="346"/>
        <end position="372"/>
    </location>
</feature>
<dbReference type="SUPFAM" id="SSF161098">
    <property type="entry name" value="MetI-like"/>
    <property type="match status" value="1"/>
</dbReference>
<keyword evidence="3 9" id="KW-0813">Transport</keyword>
<comment type="subcellular location">
    <subcellularLocation>
        <location evidence="1 9">Cell membrane</location>
        <topology evidence="1 9">Multi-pass membrane protein</topology>
    </subcellularLocation>
</comment>
<evidence type="ECO:0000259" key="11">
    <source>
        <dbReference type="PROSITE" id="PS50928"/>
    </source>
</evidence>
<feature type="transmembrane region" description="Helical" evidence="9">
    <location>
        <begin position="378"/>
        <end position="397"/>
    </location>
</feature>
<sequence length="533" mass="58750">MKKILIVLASLLLLTACSQTSPKENTLKVGMECNYAPFNWTQKNDSPEAVALPNNQGYCDGYDVQVAKHIAKDLDMNLVIKDYPVFKGLLEGAKVGDIDLIIAGMTNTEERRQEVDFTDIYYKSDMVLVVKNDSTYANATSINDFKGAHVSAQIGTMHDQLIDQIPDVNHGVPLESFPSLATALKSNAIDAFVSEKPVAQSIISSNPKLKYVEFAENQGFTVADEEVTVSIGLAKGNDKLKEAVNQSLSSLSKEDRDKLMLEAIERQPTSEENESAQMPAGFIAGTLFLLQHYGSQFLKGVWVTLLIALLGTAFGLFIGLVIAGLRQIKIHPRDRAMKRVLKRINSAITTAYVQYLRGTPMMVQGILIYYGLRGMDVAISPTVAAVIIISINTSAYMSEILRAGIQAIDSGQNEAARSLGLSEFQTMCYVILPQAIRNALPAIGNEFVVNIKDSSVLNVITVTELFYQGNKLTGIYYRQMEPFFIVSLIYLFLTIVSTQVLNMIEKKMDAPKGNYPKSVTHTVHYDSLKGDQK</sequence>
<keyword evidence="13" id="KW-1185">Reference proteome</keyword>
<dbReference type="SUPFAM" id="SSF53850">
    <property type="entry name" value="Periplasmic binding protein-like II"/>
    <property type="match status" value="1"/>
</dbReference>
<dbReference type="SMART" id="SM00062">
    <property type="entry name" value="PBPb"/>
    <property type="match status" value="1"/>
</dbReference>
<dbReference type="InterPro" id="IPR043429">
    <property type="entry name" value="ArtM/GltK/GlnP/TcyL/YhdX-like"/>
</dbReference>
<dbReference type="RefSeq" id="WP_187533477.1">
    <property type="nucleotide sequence ID" value="NZ_CBCSHU010000007.1"/>
</dbReference>
<dbReference type="KEGG" id="eio:H9L01_08205"/>
<dbReference type="GO" id="GO:0006865">
    <property type="term" value="P:amino acid transport"/>
    <property type="evidence" value="ECO:0007669"/>
    <property type="project" value="UniProtKB-KW"/>
</dbReference>
<feature type="domain" description="ABC transmembrane type-1" evidence="11">
    <location>
        <begin position="301"/>
        <end position="501"/>
    </location>
</feature>
<dbReference type="CDD" id="cd06261">
    <property type="entry name" value="TM_PBP2"/>
    <property type="match status" value="1"/>
</dbReference>
<dbReference type="Gene3D" id="3.40.190.10">
    <property type="entry name" value="Periplasmic binding protein-like II"/>
    <property type="match status" value="2"/>
</dbReference>
<dbReference type="InterPro" id="IPR001638">
    <property type="entry name" value="Solute-binding_3/MltF_N"/>
</dbReference>
<evidence type="ECO:0000256" key="4">
    <source>
        <dbReference type="ARBA" id="ARBA00022475"/>
    </source>
</evidence>
<dbReference type="Pfam" id="PF00528">
    <property type="entry name" value="BPD_transp_1"/>
    <property type="match status" value="1"/>
</dbReference>
<evidence type="ECO:0000256" key="10">
    <source>
        <dbReference type="SAM" id="SignalP"/>
    </source>
</evidence>
<dbReference type="GO" id="GO:0043190">
    <property type="term" value="C:ATP-binding cassette (ABC) transporter complex"/>
    <property type="evidence" value="ECO:0007669"/>
    <property type="project" value="InterPro"/>
</dbReference>
<keyword evidence="10" id="KW-0732">Signal</keyword>
<keyword evidence="6" id="KW-0029">Amino-acid transport</keyword>
<feature type="signal peptide" evidence="10">
    <location>
        <begin position="1"/>
        <end position="20"/>
    </location>
</feature>